<accession>A0ABT1VU87</accession>
<dbReference type="PROSITE" id="PS00409">
    <property type="entry name" value="PROKAR_NTER_METHYL"/>
    <property type="match status" value="1"/>
</dbReference>
<dbReference type="NCBIfam" id="TIGR01710">
    <property type="entry name" value="typeII_sec_gspG"/>
    <property type="match status" value="1"/>
</dbReference>
<dbReference type="InterPro" id="IPR000983">
    <property type="entry name" value="Bac_GSPG_pilin"/>
</dbReference>
<evidence type="ECO:0000256" key="9">
    <source>
        <dbReference type="ARBA" id="ARBA00023136"/>
    </source>
</evidence>
<dbReference type="Pfam" id="PF08334">
    <property type="entry name" value="T2SSG"/>
    <property type="match status" value="1"/>
</dbReference>
<dbReference type="SUPFAM" id="SSF54523">
    <property type="entry name" value="Pili subunits"/>
    <property type="match status" value="1"/>
</dbReference>
<evidence type="ECO:0000313" key="14">
    <source>
        <dbReference type="Proteomes" id="UP001524547"/>
    </source>
</evidence>
<evidence type="ECO:0000256" key="2">
    <source>
        <dbReference type="ARBA" id="ARBA00009984"/>
    </source>
</evidence>
<evidence type="ECO:0000256" key="6">
    <source>
        <dbReference type="ARBA" id="ARBA00022519"/>
    </source>
</evidence>
<dbReference type="PRINTS" id="PR00813">
    <property type="entry name" value="BCTERIALGSPG"/>
</dbReference>
<evidence type="ECO:0000256" key="10">
    <source>
        <dbReference type="SAM" id="MobiDB-lite"/>
    </source>
</evidence>
<evidence type="ECO:0000256" key="4">
    <source>
        <dbReference type="ARBA" id="ARBA00022475"/>
    </source>
</evidence>
<evidence type="ECO:0000313" key="13">
    <source>
        <dbReference type="EMBL" id="MCQ8239502.1"/>
    </source>
</evidence>
<keyword evidence="5" id="KW-0488">Methylation</keyword>
<dbReference type="InterPro" id="IPR010054">
    <property type="entry name" value="Type2_sec_GspG"/>
</dbReference>
<dbReference type="RefSeq" id="WP_422918238.1">
    <property type="nucleotide sequence ID" value="NZ_JAMZEJ010000001.1"/>
</dbReference>
<evidence type="ECO:0000256" key="5">
    <source>
        <dbReference type="ARBA" id="ARBA00022481"/>
    </source>
</evidence>
<reference evidence="13 14" key="1">
    <citation type="submission" date="2022-06" db="EMBL/GenBank/DDBJ databases">
        <title>Rhizosaccharibacter gen. nov. sp. nov. KSS12, endophytic bacteria isolated from sugarcane.</title>
        <authorList>
            <person name="Pitiwittayakul N."/>
        </authorList>
    </citation>
    <scope>NUCLEOTIDE SEQUENCE [LARGE SCALE GENOMIC DNA]</scope>
    <source>
        <strain evidence="13 14">KSS12</strain>
    </source>
</reference>
<dbReference type="Gene3D" id="3.30.700.10">
    <property type="entry name" value="Glycoprotein, Type 4 Pilin"/>
    <property type="match status" value="1"/>
</dbReference>
<dbReference type="Proteomes" id="UP001524547">
    <property type="component" value="Unassembled WGS sequence"/>
</dbReference>
<feature type="region of interest" description="Disordered" evidence="10">
    <location>
        <begin position="1"/>
        <end position="29"/>
    </location>
</feature>
<comment type="similarity">
    <text evidence="2">Belongs to the GSP G family.</text>
</comment>
<evidence type="ECO:0000259" key="12">
    <source>
        <dbReference type="Pfam" id="PF08334"/>
    </source>
</evidence>
<dbReference type="PANTHER" id="PTHR30093:SF44">
    <property type="entry name" value="TYPE II SECRETION SYSTEM CORE PROTEIN G"/>
    <property type="match status" value="1"/>
</dbReference>
<keyword evidence="4" id="KW-1003">Cell membrane</keyword>
<evidence type="ECO:0000256" key="11">
    <source>
        <dbReference type="SAM" id="Phobius"/>
    </source>
</evidence>
<dbReference type="InterPro" id="IPR013545">
    <property type="entry name" value="T2SS_protein-GspG_C"/>
</dbReference>
<dbReference type="PANTHER" id="PTHR30093">
    <property type="entry name" value="GENERAL SECRETION PATHWAY PROTEIN G"/>
    <property type="match status" value="1"/>
</dbReference>
<dbReference type="NCBIfam" id="TIGR02532">
    <property type="entry name" value="IV_pilin_GFxxxE"/>
    <property type="match status" value="1"/>
</dbReference>
<keyword evidence="8 11" id="KW-1133">Transmembrane helix</keyword>
<feature type="domain" description="Type II secretion system protein GspG C-terminal" evidence="12">
    <location>
        <begin position="60"/>
        <end position="161"/>
    </location>
</feature>
<organism evidence="13 14">
    <name type="scientific">Rhizosaccharibacter radicis</name>
    <dbReference type="NCBI Taxonomy" id="2782605"/>
    <lineage>
        <taxon>Bacteria</taxon>
        <taxon>Pseudomonadati</taxon>
        <taxon>Pseudomonadota</taxon>
        <taxon>Alphaproteobacteria</taxon>
        <taxon>Acetobacterales</taxon>
        <taxon>Acetobacteraceae</taxon>
        <taxon>Rhizosaccharibacter</taxon>
    </lineage>
</organism>
<proteinExistence type="inferred from homology"/>
<sequence>MLKSLARPPLGGERQQERDGTVRRRTPPGVRGGEAGFTLLELLVVIAILGLLIGLVAPSVLRQLGGAKLNIARQSIERIGSILDLYKLDVGSYPSTDQGLQALVTRPGDAENWNGPYVKSNQVPLDPWNHPFIYRNPSNRPDHDYDLCSAGPNGNAAGGSGELCNK</sequence>
<comment type="caution">
    <text evidence="13">The sequence shown here is derived from an EMBL/GenBank/DDBJ whole genome shotgun (WGS) entry which is preliminary data.</text>
</comment>
<evidence type="ECO:0000256" key="1">
    <source>
        <dbReference type="ARBA" id="ARBA00004377"/>
    </source>
</evidence>
<keyword evidence="14" id="KW-1185">Reference proteome</keyword>
<keyword evidence="6" id="KW-0997">Cell inner membrane</keyword>
<keyword evidence="9 11" id="KW-0472">Membrane</keyword>
<evidence type="ECO:0000256" key="8">
    <source>
        <dbReference type="ARBA" id="ARBA00022989"/>
    </source>
</evidence>
<dbReference type="InterPro" id="IPR045584">
    <property type="entry name" value="Pilin-like"/>
</dbReference>
<gene>
    <name evidence="13" type="primary">gspG</name>
    <name evidence="13" type="ORF">NFI88_01430</name>
</gene>
<evidence type="ECO:0000256" key="3">
    <source>
        <dbReference type="ARBA" id="ARBA00020042"/>
    </source>
</evidence>
<protein>
    <recommendedName>
        <fullName evidence="3">Type II secretion system core protein G</fullName>
    </recommendedName>
</protein>
<feature type="transmembrane region" description="Helical" evidence="11">
    <location>
        <begin position="37"/>
        <end position="61"/>
    </location>
</feature>
<name>A0ABT1VU87_9PROT</name>
<comment type="subcellular location">
    <subcellularLocation>
        <location evidence="1">Cell inner membrane</location>
        <topology evidence="1">Single-pass membrane protein</topology>
    </subcellularLocation>
</comment>
<evidence type="ECO:0000256" key="7">
    <source>
        <dbReference type="ARBA" id="ARBA00022692"/>
    </source>
</evidence>
<keyword evidence="7 11" id="KW-0812">Transmembrane</keyword>
<dbReference type="Pfam" id="PF07963">
    <property type="entry name" value="N_methyl"/>
    <property type="match status" value="1"/>
</dbReference>
<dbReference type="InterPro" id="IPR012902">
    <property type="entry name" value="N_methyl_site"/>
</dbReference>
<dbReference type="EMBL" id="JAMZEJ010000001">
    <property type="protein sequence ID" value="MCQ8239502.1"/>
    <property type="molecule type" value="Genomic_DNA"/>
</dbReference>